<keyword evidence="3" id="KW-1185">Reference proteome</keyword>
<dbReference type="RefSeq" id="WP_062591163.1">
    <property type="nucleotide sequence ID" value="NZ_LQZQ01000012.1"/>
</dbReference>
<dbReference type="OrthoDB" id="1522162at2"/>
<evidence type="ECO:0000313" key="3">
    <source>
        <dbReference type="Proteomes" id="UP000075583"/>
    </source>
</evidence>
<protein>
    <recommendedName>
        <fullName evidence="1">Glycosyl transferase family 1 domain-containing protein</fullName>
    </recommendedName>
</protein>
<proteinExistence type="predicted"/>
<dbReference type="SUPFAM" id="SSF53756">
    <property type="entry name" value="UDP-Glycosyltransferase/glycogen phosphorylase"/>
    <property type="match status" value="1"/>
</dbReference>
<sequence>MKIILINAHYTHILGGSEIQCHQIAQGLTELGIDVTYLAVGGYDDAADLPYKLLHVEKNSTSIIKACKELQPHLIYWRFNKNLLASIINEIKVLNIKIVFSVSHIHDLKPFAYKPIPNLSVLSRTKRRLAHLVKGIQFQKAFKKVDGVICNNEEHLGHITHANKVYIPNSPFLEYEEFTWPRSYVVWVGNIKAHKHPELFVELAKSLTGRGVDFLMVGDIQQQAYEYFNTSRELPGNFHFLGSKSVFETNGIIKTSMLLVHTCEPEGFPNVFLQAWGFSKPVISLFFDPGGVILNEDVGFVSGDFETMVDQVYKLLENDSQRQEIGARATSMIQRKFVKEVNVQKLVSFCDSILDFKV</sequence>
<comment type="caution">
    <text evidence="2">The sequence shown here is derived from an EMBL/GenBank/DDBJ whole genome shotgun (WGS) entry which is preliminary data.</text>
</comment>
<gene>
    <name evidence="2" type="ORF">MB14_02295</name>
</gene>
<dbReference type="Gene3D" id="3.40.50.2000">
    <property type="entry name" value="Glycogen Phosphorylase B"/>
    <property type="match status" value="2"/>
</dbReference>
<dbReference type="PANTHER" id="PTHR12526">
    <property type="entry name" value="GLYCOSYLTRANSFERASE"/>
    <property type="match status" value="1"/>
</dbReference>
<dbReference type="Pfam" id="PF00534">
    <property type="entry name" value="Glycos_transf_1"/>
    <property type="match status" value="1"/>
</dbReference>
<dbReference type="InterPro" id="IPR001296">
    <property type="entry name" value="Glyco_trans_1"/>
</dbReference>
<accession>A0A150XEB4</accession>
<name>A0A150XEB4_ROSEK</name>
<evidence type="ECO:0000259" key="1">
    <source>
        <dbReference type="Pfam" id="PF00534"/>
    </source>
</evidence>
<evidence type="ECO:0000313" key="2">
    <source>
        <dbReference type="EMBL" id="KYG77053.1"/>
    </source>
</evidence>
<feature type="domain" description="Glycosyl transferase family 1" evidence="1">
    <location>
        <begin position="184"/>
        <end position="330"/>
    </location>
</feature>
<reference evidence="2" key="1">
    <citation type="submission" date="2016-01" db="EMBL/GenBank/DDBJ databases">
        <title>Genome sequencing of Roseivirga ehrenbergii KMM 6017.</title>
        <authorList>
            <person name="Selvaratnam C."/>
            <person name="Thevarajoo S."/>
            <person name="Goh K.M."/>
            <person name="Ee R."/>
            <person name="Chan K.-G."/>
            <person name="Chong C.S."/>
        </authorList>
    </citation>
    <scope>NUCLEOTIDE SEQUENCE [LARGE SCALE GENOMIC DNA]</scope>
    <source>
        <strain evidence="2">KMM 6017</strain>
    </source>
</reference>
<dbReference type="AlphaFoldDB" id="A0A150XEB4"/>
<dbReference type="EMBL" id="LQZQ01000012">
    <property type="protein sequence ID" value="KYG77053.1"/>
    <property type="molecule type" value="Genomic_DNA"/>
</dbReference>
<dbReference type="Proteomes" id="UP000075583">
    <property type="component" value="Unassembled WGS sequence"/>
</dbReference>
<dbReference type="GO" id="GO:0016757">
    <property type="term" value="F:glycosyltransferase activity"/>
    <property type="evidence" value="ECO:0007669"/>
    <property type="project" value="InterPro"/>
</dbReference>
<dbReference type="PANTHER" id="PTHR12526:SF637">
    <property type="entry name" value="GLYCOSYLTRANSFERASE EPSF-RELATED"/>
    <property type="match status" value="1"/>
</dbReference>
<dbReference type="STRING" id="279360.MB14_02295"/>
<organism evidence="2 3">
    <name type="scientific">Roseivirga ehrenbergii (strain DSM 102268 / JCM 13514 / KCTC 12282 / NCIMB 14502 / KMM 6017)</name>
    <dbReference type="NCBI Taxonomy" id="279360"/>
    <lineage>
        <taxon>Bacteria</taxon>
        <taxon>Pseudomonadati</taxon>
        <taxon>Bacteroidota</taxon>
        <taxon>Cytophagia</taxon>
        <taxon>Cytophagales</taxon>
        <taxon>Roseivirgaceae</taxon>
        <taxon>Roseivirga</taxon>
    </lineage>
</organism>
<dbReference type="CDD" id="cd03801">
    <property type="entry name" value="GT4_PimA-like"/>
    <property type="match status" value="1"/>
</dbReference>